<dbReference type="Pfam" id="PF01565">
    <property type="entry name" value="FAD_binding_4"/>
    <property type="match status" value="1"/>
</dbReference>
<dbReference type="GO" id="GO:0071949">
    <property type="term" value="F:FAD binding"/>
    <property type="evidence" value="ECO:0007669"/>
    <property type="project" value="InterPro"/>
</dbReference>
<dbReference type="Gene3D" id="3.30.465.10">
    <property type="match status" value="2"/>
</dbReference>
<dbReference type="Proteomes" id="UP000076837">
    <property type="component" value="Unassembled WGS sequence"/>
</dbReference>
<comment type="similarity">
    <text evidence="1">Belongs to the oxygen-dependent FAD-linked oxidoreductase family.</text>
</comment>
<dbReference type="PANTHER" id="PTHR13878:SF91">
    <property type="entry name" value="FAD BINDING DOMAIN PROTEIN (AFU_ORTHOLOGUE AFUA_6G12070)-RELATED"/>
    <property type="match status" value="1"/>
</dbReference>
<dbReference type="Gene3D" id="3.40.462.20">
    <property type="match status" value="1"/>
</dbReference>
<reference evidence="3 4" key="1">
    <citation type="journal article" date="2016" name="Sci. Rep.">
        <title>Draft genome sequencing and secretome analysis of fungal phytopathogen Ascochyta rabiei provides insight into the necrotrophic effector repertoire.</title>
        <authorList>
            <person name="Verma S."/>
            <person name="Gazara R.K."/>
            <person name="Nizam S."/>
            <person name="Parween S."/>
            <person name="Chattopadhyay D."/>
            <person name="Verma P.K."/>
        </authorList>
    </citation>
    <scope>NUCLEOTIDE SEQUENCE [LARGE SCALE GENOMIC DNA]</scope>
    <source>
        <strain evidence="3 4">ArDII</strain>
    </source>
</reference>
<dbReference type="InterPro" id="IPR050432">
    <property type="entry name" value="FAD-linked_Oxidoreductases_BP"/>
</dbReference>
<dbReference type="InterPro" id="IPR012951">
    <property type="entry name" value="BBE"/>
</dbReference>
<dbReference type="PROSITE" id="PS51387">
    <property type="entry name" value="FAD_PCMH"/>
    <property type="match status" value="1"/>
</dbReference>
<dbReference type="InterPro" id="IPR006094">
    <property type="entry name" value="Oxid_FAD_bind_N"/>
</dbReference>
<dbReference type="AlphaFoldDB" id="A0A163AF41"/>
<sequence>MFPSATKILLLAPGVYAAALLGQRGQEVNSSCKAIPGDRAWPSRQVWSQLNDTIDGRLIQTVPQAAVCRPGGYGDISENEAECAALKESWDYPKAFLDNAAEIMNPWYQNTSCSPFYRLEQPCTLGNYVSYAIPVHGPTDIVAAINFTQAHNVRLVIKNTGHDYLGKSTGTGGLSLWTHNLESKEILNYTSSVYTGPAIKVGAGVTGGEALLYASQFGYRLVSGDCPTVGYAGGYSSGGGHSLLNSVHGLAADNVLEWEVVTADGRHLTASPVANEDLYWALSGGGGGNLAVVLSMTAKVHVDSLIGAATLSFNATASPSNGSYVSAINAWWKFLPSLVDAGASPSFNLFAGNFLVHNTTAPGRSAAEMADLYAPYLKQLDALRIPHNFATYAAPSYLQHYNATDGPLPYGPYVASQLFNSRLIPRDLSESPENLTSAMLSSVAFDPIANWQIGCLGVNVNTTHVAHPKNAVVPYWRDAMAICLEFSIYNWTIPEATMVARRQDLAAVIHPAIEAATVGSGAYLNEADPLVYPPGDDEKWQTAFFGTNYERLRDVKRAWDPKSVLYAYASPGSEDWRTDAEGRLCRA</sequence>
<dbReference type="Pfam" id="PF08031">
    <property type="entry name" value="BBE"/>
    <property type="match status" value="1"/>
</dbReference>
<dbReference type="SUPFAM" id="SSF56176">
    <property type="entry name" value="FAD-binding/transporter-associated domain-like"/>
    <property type="match status" value="1"/>
</dbReference>
<evidence type="ECO:0000256" key="1">
    <source>
        <dbReference type="ARBA" id="ARBA00005466"/>
    </source>
</evidence>
<dbReference type="InterPro" id="IPR016169">
    <property type="entry name" value="FAD-bd_PCMH_sub2"/>
</dbReference>
<dbReference type="PANTHER" id="PTHR13878">
    <property type="entry name" value="GULONOLACTONE OXIDASE"/>
    <property type="match status" value="1"/>
</dbReference>
<gene>
    <name evidence="3" type="ORF">ST47_g7695</name>
</gene>
<keyword evidence="2" id="KW-0560">Oxidoreductase</keyword>
<dbReference type="EMBL" id="JYNV01000255">
    <property type="protein sequence ID" value="KZM21154.1"/>
    <property type="molecule type" value="Genomic_DNA"/>
</dbReference>
<comment type="caution">
    <text evidence="3">The sequence shown here is derived from an EMBL/GenBank/DDBJ whole genome shotgun (WGS) entry which is preliminary data.</text>
</comment>
<organism evidence="3 4">
    <name type="scientific">Didymella rabiei</name>
    <name type="common">Chickpea ascochyta blight fungus</name>
    <name type="synonym">Mycosphaerella rabiei</name>
    <dbReference type="NCBI Taxonomy" id="5454"/>
    <lineage>
        <taxon>Eukaryota</taxon>
        <taxon>Fungi</taxon>
        <taxon>Dikarya</taxon>
        <taxon>Ascomycota</taxon>
        <taxon>Pezizomycotina</taxon>
        <taxon>Dothideomycetes</taxon>
        <taxon>Pleosporomycetidae</taxon>
        <taxon>Pleosporales</taxon>
        <taxon>Pleosporineae</taxon>
        <taxon>Didymellaceae</taxon>
        <taxon>Ascochyta</taxon>
    </lineage>
</organism>
<name>A0A163AF41_DIDRA</name>
<evidence type="ECO:0000256" key="2">
    <source>
        <dbReference type="ARBA" id="ARBA00023002"/>
    </source>
</evidence>
<accession>A0A163AF41</accession>
<dbReference type="STRING" id="5454.A0A163AF41"/>
<keyword evidence="4" id="KW-1185">Reference proteome</keyword>
<dbReference type="InterPro" id="IPR036318">
    <property type="entry name" value="FAD-bd_PCMH-like_sf"/>
</dbReference>
<evidence type="ECO:0000313" key="4">
    <source>
        <dbReference type="Proteomes" id="UP000076837"/>
    </source>
</evidence>
<dbReference type="OrthoDB" id="9983560at2759"/>
<evidence type="ECO:0000313" key="3">
    <source>
        <dbReference type="EMBL" id="KZM21154.1"/>
    </source>
</evidence>
<proteinExistence type="inferred from homology"/>
<dbReference type="GO" id="GO:0016491">
    <property type="term" value="F:oxidoreductase activity"/>
    <property type="evidence" value="ECO:0007669"/>
    <property type="project" value="UniProtKB-KW"/>
</dbReference>
<dbReference type="InterPro" id="IPR016166">
    <property type="entry name" value="FAD-bd_PCMH"/>
</dbReference>
<protein>
    <submittedName>
        <fullName evidence="3">Flavin adenine dinucleotide binding</fullName>
    </submittedName>
</protein>